<evidence type="ECO:0000259" key="1">
    <source>
        <dbReference type="Pfam" id="PF06527"/>
    </source>
</evidence>
<evidence type="ECO:0000313" key="2">
    <source>
        <dbReference type="EMBL" id="PGH59145.1"/>
    </source>
</evidence>
<keyword evidence="3" id="KW-1185">Reference proteome</keyword>
<reference evidence="3" key="1">
    <citation type="submission" date="2017-10" db="EMBL/GenBank/DDBJ databases">
        <authorList>
            <person name="Kravchenko I.K."/>
            <person name="Grouzdev D.S."/>
        </authorList>
    </citation>
    <scope>NUCLEOTIDE SEQUENCE [LARGE SCALE GENOMIC DNA]</scope>
    <source>
        <strain evidence="3">B2</strain>
    </source>
</reference>
<dbReference type="Proteomes" id="UP000225379">
    <property type="component" value="Unassembled WGS sequence"/>
</dbReference>
<dbReference type="SUPFAM" id="SSF55729">
    <property type="entry name" value="Acyl-CoA N-acyltransferases (Nat)"/>
    <property type="match status" value="1"/>
</dbReference>
<comment type="caution">
    <text evidence="2">The sequence shown here is derived from an EMBL/GenBank/DDBJ whole genome shotgun (WGS) entry which is preliminary data.</text>
</comment>
<dbReference type="AlphaFoldDB" id="A0A2B8BMR1"/>
<protein>
    <recommendedName>
        <fullName evidence="1">TniQ domain-containing protein</fullName>
    </recommendedName>
</protein>
<dbReference type="Pfam" id="PF06527">
    <property type="entry name" value="TniQ"/>
    <property type="match status" value="1"/>
</dbReference>
<organism evidence="2 3">
    <name type="scientific">Azospirillum palustre</name>
    <dbReference type="NCBI Taxonomy" id="2044885"/>
    <lineage>
        <taxon>Bacteria</taxon>
        <taxon>Pseudomonadati</taxon>
        <taxon>Pseudomonadota</taxon>
        <taxon>Alphaproteobacteria</taxon>
        <taxon>Rhodospirillales</taxon>
        <taxon>Azospirillaceae</taxon>
        <taxon>Azospirillum</taxon>
    </lineage>
</organism>
<sequence length="506" mass="56707">MTNSPFLQPPDGVFPVERLERGRPEARSDGWASDPAPFEDELLSSWLSRQAWANAMGPDAFLSNLRSAIGQSGGDLDQNGPDRLLDALSQRTGLPRQRLKQLRWFGSDKPLLTGFLCPLRFCPHCWKEDAAPYARWHWRAAPVRLCQRHELWLCHRCPKCLSSISILSGKRRRPLYQCAICNYDLRKSEAAYASSDAVCVQSLVGDLLDILCASEGEDEFNNISATILSIGRNLQSSQRQEERFSLIQKGIGERPQTIDGSPAGLYTLLDTLSPGKARQQLLHRYCGIGHPFKVDVDGVPLHTSADTIDEKIYSPERGEAVAIVMMPPTAFLLDLLKNVRCVRPAIQADIPLIRKFFSNHLSCHFENHSPRANSNYWDSVESLIDFRWKSVFEGRNPIVVGVSDDAVVGVAMVWAERLVEIFIDPTNEIHFFPALLRGIVEHSARLGLSHVEAEVSRTDGLLFELAGWNRPNRATPSARWHLSLSSPLRVNNRTSYSSPDAPVDRP</sequence>
<proteinExistence type="predicted"/>
<name>A0A2B8BMR1_9PROT</name>
<dbReference type="InterPro" id="IPR009492">
    <property type="entry name" value="TniQ"/>
</dbReference>
<dbReference type="InterPro" id="IPR016181">
    <property type="entry name" value="Acyl_CoA_acyltransferase"/>
</dbReference>
<dbReference type="EMBL" id="PDKW01000037">
    <property type="protein sequence ID" value="PGH59145.1"/>
    <property type="molecule type" value="Genomic_DNA"/>
</dbReference>
<accession>A0A2B8BMR1</accession>
<gene>
    <name evidence="2" type="ORF">CRT60_03440</name>
</gene>
<dbReference type="RefSeq" id="WP_098735137.1">
    <property type="nucleotide sequence ID" value="NZ_PDKW01000037.1"/>
</dbReference>
<dbReference type="OrthoDB" id="6917259at2"/>
<evidence type="ECO:0000313" key="3">
    <source>
        <dbReference type="Proteomes" id="UP000225379"/>
    </source>
</evidence>
<feature type="domain" description="TniQ" evidence="1">
    <location>
        <begin position="35"/>
        <end position="151"/>
    </location>
</feature>